<keyword evidence="7" id="KW-0175">Coiled coil</keyword>
<dbReference type="Gene3D" id="2.30.29.30">
    <property type="entry name" value="Pleckstrin-homology domain (PH domain)/Phosphotyrosine-binding domain (PTB)"/>
    <property type="match status" value="1"/>
</dbReference>
<evidence type="ECO:0000256" key="8">
    <source>
        <dbReference type="SAM" id="MobiDB-lite"/>
    </source>
</evidence>
<feature type="region of interest" description="Disordered" evidence="8">
    <location>
        <begin position="574"/>
        <end position="645"/>
    </location>
</feature>
<dbReference type="InterPro" id="IPR035899">
    <property type="entry name" value="DBL_dom_sf"/>
</dbReference>
<dbReference type="InterPro" id="IPR032409">
    <property type="entry name" value="GEF6/7_CC"/>
</dbReference>
<dbReference type="PROSITE" id="PS50021">
    <property type="entry name" value="CH"/>
    <property type="match status" value="1"/>
</dbReference>
<dbReference type="PRINTS" id="PR00452">
    <property type="entry name" value="SH3DOMAIN"/>
</dbReference>
<feature type="domain" description="DH" evidence="11">
    <location>
        <begin position="252"/>
        <end position="432"/>
    </location>
</feature>
<dbReference type="FunFam" id="1.20.5.390:FF:000001">
    <property type="entry name" value="rho guanine nucleotide exchange factor 7 isoform X1"/>
    <property type="match status" value="1"/>
</dbReference>
<evidence type="ECO:0000256" key="6">
    <source>
        <dbReference type="PROSITE-ProRule" id="PRU00192"/>
    </source>
</evidence>
<dbReference type="InterPro" id="IPR001715">
    <property type="entry name" value="CH_dom"/>
</dbReference>
<keyword evidence="14" id="KW-1185">Reference proteome</keyword>
<dbReference type="InterPro" id="IPR036872">
    <property type="entry name" value="CH_dom_sf"/>
</dbReference>
<dbReference type="SMART" id="SM00033">
    <property type="entry name" value="CH"/>
    <property type="match status" value="1"/>
</dbReference>
<dbReference type="GO" id="GO:0005737">
    <property type="term" value="C:cytoplasm"/>
    <property type="evidence" value="ECO:0007669"/>
    <property type="project" value="TreeGrafter"/>
</dbReference>
<evidence type="ECO:0000259" key="12">
    <source>
        <dbReference type="PROSITE" id="PS50021"/>
    </source>
</evidence>
<dbReference type="SUPFAM" id="SSF48065">
    <property type="entry name" value="DBL homology domain (DH-domain)"/>
    <property type="match status" value="1"/>
</dbReference>
<evidence type="ECO:0000256" key="7">
    <source>
        <dbReference type="SAM" id="Coils"/>
    </source>
</evidence>
<reference evidence="13" key="2">
    <citation type="submission" date="2025-09" db="UniProtKB">
        <authorList>
            <consortium name="Ensembl"/>
        </authorList>
    </citation>
    <scope>IDENTIFICATION</scope>
</reference>
<dbReference type="Pfam" id="PF00169">
    <property type="entry name" value="PH"/>
    <property type="match status" value="1"/>
</dbReference>
<dbReference type="Pfam" id="PF16614">
    <property type="entry name" value="RhoGEF67_u2"/>
    <property type="match status" value="1"/>
</dbReference>
<feature type="compositionally biased region" description="Pro residues" evidence="8">
    <location>
        <begin position="628"/>
        <end position="642"/>
    </location>
</feature>
<name>A0A673ZBN7_SALTR</name>
<dbReference type="PANTHER" id="PTHR46026">
    <property type="entry name" value="RHO-TYPE GUANINE NUCLEOTIDE EXCHANGE FACTOR, ISOFORM F"/>
    <property type="match status" value="1"/>
</dbReference>
<feature type="region of interest" description="Disordered" evidence="8">
    <location>
        <begin position="673"/>
        <end position="698"/>
    </location>
</feature>
<dbReference type="PANTHER" id="PTHR46026:SF3">
    <property type="entry name" value="RHO GUANINE NUCLEOTIDE EXCHANGE FACTOR 7"/>
    <property type="match status" value="1"/>
</dbReference>
<proteinExistence type="predicted"/>
<keyword evidence="1 6" id="KW-0728">SH3 domain</keyword>
<feature type="domain" description="SH3" evidence="9">
    <location>
        <begin position="165"/>
        <end position="224"/>
    </location>
</feature>
<dbReference type="Pfam" id="PF16615">
    <property type="entry name" value="RhoGEF67_u1"/>
    <property type="match status" value="1"/>
</dbReference>
<dbReference type="Gene3D" id="2.30.30.40">
    <property type="entry name" value="SH3 Domains"/>
    <property type="match status" value="1"/>
</dbReference>
<dbReference type="Gene3D" id="1.20.900.10">
    <property type="entry name" value="Dbl homology (DH) domain"/>
    <property type="match status" value="1"/>
</dbReference>
<evidence type="ECO:0000313" key="13">
    <source>
        <dbReference type="Ensembl" id="ENSSTUP00000043616.1"/>
    </source>
</evidence>
<organism evidence="13 14">
    <name type="scientific">Salmo trutta</name>
    <name type="common">Brown trout</name>
    <dbReference type="NCBI Taxonomy" id="8032"/>
    <lineage>
        <taxon>Eukaryota</taxon>
        <taxon>Metazoa</taxon>
        <taxon>Chordata</taxon>
        <taxon>Craniata</taxon>
        <taxon>Vertebrata</taxon>
        <taxon>Euteleostomi</taxon>
        <taxon>Actinopterygii</taxon>
        <taxon>Neopterygii</taxon>
        <taxon>Teleostei</taxon>
        <taxon>Protacanthopterygii</taxon>
        <taxon>Salmoniformes</taxon>
        <taxon>Salmonidae</taxon>
        <taxon>Salmoninae</taxon>
        <taxon>Salmo</taxon>
    </lineage>
</organism>
<dbReference type="Gene3D" id="1.20.5.390">
    <property type="entry name" value="L1 transposable element, trimerization domain"/>
    <property type="match status" value="1"/>
</dbReference>
<gene>
    <name evidence="13" type="primary">ARHGEF7</name>
    <name evidence="13" type="synonym">arhgef7b</name>
</gene>
<dbReference type="CDD" id="cd00160">
    <property type="entry name" value="RhoGEF"/>
    <property type="match status" value="1"/>
</dbReference>
<evidence type="ECO:0000259" key="11">
    <source>
        <dbReference type="PROSITE" id="PS50010"/>
    </source>
</evidence>
<dbReference type="Pfam" id="PF00621">
    <property type="entry name" value="RhoGEF"/>
    <property type="match status" value="1"/>
</dbReference>
<dbReference type="SUPFAM" id="SSF47576">
    <property type="entry name" value="Calponin-homology domain, CH-domain"/>
    <property type="match status" value="1"/>
</dbReference>
<dbReference type="InterPro" id="IPR036028">
    <property type="entry name" value="SH3-like_dom_sf"/>
</dbReference>
<evidence type="ECO:0000313" key="14">
    <source>
        <dbReference type="Proteomes" id="UP000472277"/>
    </source>
</evidence>
<dbReference type="InterPro" id="IPR011993">
    <property type="entry name" value="PH-like_dom_sf"/>
</dbReference>
<dbReference type="SUPFAM" id="SSF50729">
    <property type="entry name" value="PH domain-like"/>
    <property type="match status" value="1"/>
</dbReference>
<dbReference type="InterPro" id="IPR035789">
    <property type="entry name" value="BetaPIX_SH3"/>
</dbReference>
<evidence type="ECO:0000256" key="3">
    <source>
        <dbReference type="ARBA" id="ARBA00023043"/>
    </source>
</evidence>
<feature type="compositionally biased region" description="Basic and acidic residues" evidence="8">
    <location>
        <begin position="686"/>
        <end position="695"/>
    </location>
</feature>
<dbReference type="SUPFAM" id="SSF50044">
    <property type="entry name" value="SH3-domain"/>
    <property type="match status" value="1"/>
</dbReference>
<dbReference type="CDD" id="cd12061">
    <property type="entry name" value="SH3_betaPIX"/>
    <property type="match status" value="1"/>
</dbReference>
<feature type="coiled-coil region" evidence="7">
    <location>
        <begin position="767"/>
        <end position="808"/>
    </location>
</feature>
<dbReference type="SMART" id="SM00325">
    <property type="entry name" value="RhoGEF"/>
    <property type="match status" value="1"/>
</dbReference>
<keyword evidence="2" id="KW-0344">Guanine-nucleotide releasing factor</keyword>
<dbReference type="Gene3D" id="1.10.418.10">
    <property type="entry name" value="Calponin-like domain"/>
    <property type="match status" value="1"/>
</dbReference>
<feature type="domain" description="Calponin-homology (CH)" evidence="12">
    <location>
        <begin position="1"/>
        <end position="113"/>
    </location>
</feature>
<dbReference type="PROSITE" id="PS50010">
    <property type="entry name" value="DH_2"/>
    <property type="match status" value="1"/>
</dbReference>
<reference evidence="13" key="1">
    <citation type="submission" date="2025-08" db="UniProtKB">
        <authorList>
            <consortium name="Ensembl"/>
        </authorList>
    </citation>
    <scope>IDENTIFICATION</scope>
</reference>
<dbReference type="GO" id="GO:0030027">
    <property type="term" value="C:lamellipodium"/>
    <property type="evidence" value="ECO:0007669"/>
    <property type="project" value="TreeGrafter"/>
</dbReference>
<dbReference type="Pfam" id="PF00307">
    <property type="entry name" value="CH"/>
    <property type="match status" value="1"/>
</dbReference>
<evidence type="ECO:0000259" key="10">
    <source>
        <dbReference type="PROSITE" id="PS50003"/>
    </source>
</evidence>
<dbReference type="InterPro" id="IPR001452">
    <property type="entry name" value="SH3_domain"/>
</dbReference>
<evidence type="ECO:0000256" key="1">
    <source>
        <dbReference type="ARBA" id="ARBA00022443"/>
    </source>
</evidence>
<dbReference type="PROSITE" id="PS50002">
    <property type="entry name" value="SH3"/>
    <property type="match status" value="1"/>
</dbReference>
<feature type="domain" description="PH" evidence="10">
    <location>
        <begin position="454"/>
        <end position="569"/>
    </location>
</feature>
<dbReference type="PROSITE" id="PS00741">
    <property type="entry name" value="DH_1"/>
    <property type="match status" value="1"/>
</dbReference>
<dbReference type="GO" id="GO:0005085">
    <property type="term" value="F:guanyl-nucleotide exchange factor activity"/>
    <property type="evidence" value="ECO:0007669"/>
    <property type="project" value="UniProtKB-KW"/>
</dbReference>
<dbReference type="Proteomes" id="UP000472277">
    <property type="component" value="Chromosome 6"/>
</dbReference>
<dbReference type="SMART" id="SM00233">
    <property type="entry name" value="PH"/>
    <property type="match status" value="1"/>
</dbReference>
<dbReference type="Pfam" id="PF16523">
    <property type="entry name" value="betaPIX_CC"/>
    <property type="match status" value="1"/>
</dbReference>
<feature type="compositionally biased region" description="Basic residues" evidence="8">
    <location>
        <begin position="673"/>
        <end position="685"/>
    </location>
</feature>
<accession>A0A673ZBN7</accession>
<comment type="function">
    <text evidence="4">Induces bone resorption, acting probably through a signaling cascade which results in the secretion of factor(s) enhancing osteoclast formation and activity.</text>
</comment>
<dbReference type="InterPro" id="IPR001331">
    <property type="entry name" value="GDS_CDC24_CS"/>
</dbReference>
<dbReference type="AlphaFoldDB" id="A0A673ZBN7"/>
<dbReference type="Pfam" id="PF07653">
    <property type="entry name" value="SH3_2"/>
    <property type="match status" value="1"/>
</dbReference>
<dbReference type="GO" id="GO:0030032">
    <property type="term" value="P:lamellipodium assembly"/>
    <property type="evidence" value="ECO:0007669"/>
    <property type="project" value="TreeGrafter"/>
</dbReference>
<dbReference type="InterPro" id="IPR001849">
    <property type="entry name" value="PH_domain"/>
</dbReference>
<dbReference type="PROSITE" id="PS50003">
    <property type="entry name" value="PH_DOMAIN"/>
    <property type="match status" value="1"/>
</dbReference>
<dbReference type="InterPro" id="IPR000219">
    <property type="entry name" value="DH_dom"/>
</dbReference>
<dbReference type="FunFam" id="1.20.900.10:FF:000016">
    <property type="entry name" value="Rho guanine nucleotide exchange factor 6"/>
    <property type="match status" value="1"/>
</dbReference>
<evidence type="ECO:0000259" key="9">
    <source>
        <dbReference type="PROSITE" id="PS50002"/>
    </source>
</evidence>
<dbReference type="SMART" id="SM00326">
    <property type="entry name" value="SH3"/>
    <property type="match status" value="1"/>
</dbReference>
<evidence type="ECO:0000256" key="5">
    <source>
        <dbReference type="ARBA" id="ARBA00040640"/>
    </source>
</evidence>
<evidence type="ECO:0000256" key="4">
    <source>
        <dbReference type="ARBA" id="ARBA00037432"/>
    </source>
</evidence>
<dbReference type="Ensembl" id="ENSSTUT00000045532.1">
    <property type="protein sequence ID" value="ENSSTUP00000043616.1"/>
    <property type="gene ID" value="ENSSTUG00000015815.1"/>
</dbReference>
<sequence length="819" mass="92235">MNSAEQTVTWLITLGVLESPKKTISDPEGFLQSSLKDGVVLCKLVERLRPGSVEKVRSYLIAWMSHLCLRQLVSKGYLSSPFSSQPFEVNDLLQGLNFTKVLNSLVALAKATEDIGVGSDSVCAHHSSSLRIKSFDSLNTQSPRGRSSKLLHNQYRSLDMSESGGQRVLVKAKFTFQQTNEDELSFNKGDMISVSRQEDGGWWEGSFNGNKGWFPSNYVKEVKGSDKPVSPKSGTLKNPVKGFDTPAVSKTYYNLVLQNILETETEYSKELQSLLTSYLHSLQPTDTLSSADVSHILGNLEDISTFQLMLVQSYEECTKLPESQQRVGGFFLNLLPQMKALYMAYCSNHPSAVNVLTEHSEELGEFMEGKGASSPGILTLTTGLSKPFMRLDKYPTLLKELERHMEEHHPDRPDIQKCLTSFKSLSAQCQEVRKRKELELQILTETIRRWEGDDIRTLGPVLYMSHTLCHTHGSEEKSERYLLLFPNVLLLLSASSRMSGFIYQGKLPLTGMLISRIEDCEMVKNAFEISGMFTVCLLVEFNTCERMQVVCNNQQDLQEWVEHLSRHTQIRNAPSGIMTTPTAKPQSVPCHTLPSHPLTPTRHSESRGVSGGPAYHTLPHPSSHGAPQTPPMWGPLEPPSTPKPWSLSCLRPAPPLKPSAALCYKEELSKSPKSMKKLLPKRKPERKPSDEDFATRKSTAALEEDAQILKVIEAYCTSAKTRQTLNSRSREKSSLHMLFPEEEKIIVEETKSNGQTVIEEKTLVDTVYGLKDEVQELKQDNKKMRRTLDEEQKARKELEKILRRVLKNMNDPTWDETNL</sequence>
<dbReference type="GeneTree" id="ENSGT00940000155360"/>
<dbReference type="GO" id="GO:0035556">
    <property type="term" value="P:intracellular signal transduction"/>
    <property type="evidence" value="ECO:0007669"/>
    <property type="project" value="InterPro"/>
</dbReference>
<keyword evidence="3" id="KW-0040">ANK repeat</keyword>
<protein>
    <recommendedName>
        <fullName evidence="5">Osteoclast-stimulating factor 1</fullName>
    </recommendedName>
</protein>
<dbReference type="FunFam" id="2.30.30.40:FF:000072">
    <property type="entry name" value="Unconventional Myosin IB"/>
    <property type="match status" value="1"/>
</dbReference>
<evidence type="ECO:0000256" key="2">
    <source>
        <dbReference type="ARBA" id="ARBA00022658"/>
    </source>
</evidence>